<accession>A0ABP1FCH7</accession>
<organism evidence="1 2">
    <name type="scientific">Tenacibaculum vairaonense</name>
    <dbReference type="NCBI Taxonomy" id="3137860"/>
    <lineage>
        <taxon>Bacteria</taxon>
        <taxon>Pseudomonadati</taxon>
        <taxon>Bacteroidota</taxon>
        <taxon>Flavobacteriia</taxon>
        <taxon>Flavobacteriales</taxon>
        <taxon>Flavobacteriaceae</taxon>
        <taxon>Tenacibaculum</taxon>
    </lineage>
</organism>
<proteinExistence type="predicted"/>
<keyword evidence="2" id="KW-1185">Reference proteome</keyword>
<sequence>MKYLYLLLSIVLFASCSDTNLTLNEGNFSTVKFRIINNDNNHQAKIRTVFLESGFFKFDGNHETNVFPFEESYASEINFAANLGLEYEDLTVGDIGSYTITVQMIRDNILIREKLFTITTANKKISFDAVINK</sequence>
<protein>
    <recommendedName>
        <fullName evidence="3">DUF4625 domain-containing protein</fullName>
    </recommendedName>
</protein>
<gene>
    <name evidence="1" type="ORF">T190115A13A_30289</name>
</gene>
<dbReference type="Proteomes" id="UP001497602">
    <property type="component" value="Unassembled WGS sequence"/>
</dbReference>
<name>A0ABP1FCH7_9FLAO</name>
<evidence type="ECO:0008006" key="3">
    <source>
        <dbReference type="Google" id="ProtNLM"/>
    </source>
</evidence>
<comment type="caution">
    <text evidence="1">The sequence shown here is derived from an EMBL/GenBank/DDBJ whole genome shotgun (WGS) entry which is preliminary data.</text>
</comment>
<dbReference type="EMBL" id="CAXJRC010000033">
    <property type="protein sequence ID" value="CAL2107443.1"/>
    <property type="molecule type" value="Genomic_DNA"/>
</dbReference>
<evidence type="ECO:0000313" key="2">
    <source>
        <dbReference type="Proteomes" id="UP001497602"/>
    </source>
</evidence>
<dbReference type="PROSITE" id="PS51257">
    <property type="entry name" value="PROKAR_LIPOPROTEIN"/>
    <property type="match status" value="1"/>
</dbReference>
<evidence type="ECO:0000313" key="1">
    <source>
        <dbReference type="EMBL" id="CAL2107443.1"/>
    </source>
</evidence>
<reference evidence="1 2" key="1">
    <citation type="submission" date="2024-05" db="EMBL/GenBank/DDBJ databases">
        <authorList>
            <person name="Duchaud E."/>
        </authorList>
    </citation>
    <scope>NUCLEOTIDE SEQUENCE [LARGE SCALE GENOMIC DNA]</scope>
    <source>
        <strain evidence="1">Ena-SAMPLE-TAB-13-05-2024-13:56:06:370-140305</strain>
    </source>
</reference>
<dbReference type="RefSeq" id="WP_348704553.1">
    <property type="nucleotide sequence ID" value="NZ_CAXIYA010000022.1"/>
</dbReference>